<organism evidence="12 13">
    <name type="scientific">Circinella minor</name>
    <dbReference type="NCBI Taxonomy" id="1195481"/>
    <lineage>
        <taxon>Eukaryota</taxon>
        <taxon>Fungi</taxon>
        <taxon>Fungi incertae sedis</taxon>
        <taxon>Mucoromycota</taxon>
        <taxon>Mucoromycotina</taxon>
        <taxon>Mucoromycetes</taxon>
        <taxon>Mucorales</taxon>
        <taxon>Lichtheimiaceae</taxon>
        <taxon>Circinella</taxon>
    </lineage>
</organism>
<dbReference type="SUPFAM" id="SSF64153">
    <property type="entry name" value="YjeF N-terminal domain-like"/>
    <property type="match status" value="1"/>
</dbReference>
<protein>
    <recommendedName>
        <fullName evidence="3 10">NAD(P)H-hydrate epimerase</fullName>
        <ecNumber evidence="3 10">5.1.99.6</ecNumber>
    </recommendedName>
    <alternativeName>
        <fullName evidence="10">NAD(P)HX epimerase</fullName>
    </alternativeName>
</protein>
<dbReference type="GO" id="GO:0045259">
    <property type="term" value="C:proton-transporting ATP synthase complex"/>
    <property type="evidence" value="ECO:0007669"/>
    <property type="project" value="InterPro"/>
</dbReference>
<feature type="binding site" evidence="10">
    <location>
        <position position="152"/>
    </location>
    <ligand>
        <name>K(+)</name>
        <dbReference type="ChEBI" id="CHEBI:29103"/>
    </ligand>
</feature>
<dbReference type="InterPro" id="IPR004443">
    <property type="entry name" value="YjeF_N_dom"/>
</dbReference>
<gene>
    <name evidence="12" type="ORF">INT45_009849</name>
</gene>
<dbReference type="EMBL" id="JAEPRB010000188">
    <property type="protein sequence ID" value="KAG2219241.1"/>
    <property type="molecule type" value="Genomic_DNA"/>
</dbReference>
<dbReference type="InterPro" id="IPR036652">
    <property type="entry name" value="YjeF_N_dom_sf"/>
</dbReference>
<dbReference type="EC" id="5.1.99.6" evidence="3 10"/>
<comment type="caution">
    <text evidence="12">The sequence shown here is derived from an EMBL/GenBank/DDBJ whole genome shotgun (WGS) entry which is preliminary data.</text>
</comment>
<feature type="binding site" evidence="10">
    <location>
        <position position="188"/>
    </location>
    <ligand>
        <name>K(+)</name>
        <dbReference type="ChEBI" id="CHEBI:29103"/>
    </ligand>
</feature>
<dbReference type="GO" id="GO:0005739">
    <property type="term" value="C:mitochondrion"/>
    <property type="evidence" value="ECO:0007669"/>
    <property type="project" value="UniProtKB-SubCell"/>
</dbReference>
<proteinExistence type="inferred from homology"/>
<dbReference type="PANTHER" id="PTHR13232:SF10">
    <property type="entry name" value="NAD(P)H-HYDRATE EPIMERASE"/>
    <property type="match status" value="1"/>
</dbReference>
<dbReference type="GO" id="GO:0015078">
    <property type="term" value="F:proton transmembrane transporter activity"/>
    <property type="evidence" value="ECO:0007669"/>
    <property type="project" value="InterPro"/>
</dbReference>
<reference evidence="12 13" key="1">
    <citation type="submission" date="2020-12" db="EMBL/GenBank/DDBJ databases">
        <title>Metabolic potential, ecology and presence of endohyphal bacteria is reflected in genomic diversity of Mucoromycotina.</title>
        <authorList>
            <person name="Muszewska A."/>
            <person name="Okrasinska A."/>
            <person name="Steczkiewicz K."/>
            <person name="Drgas O."/>
            <person name="Orlowska M."/>
            <person name="Perlinska-Lenart U."/>
            <person name="Aleksandrzak-Piekarczyk T."/>
            <person name="Szatraj K."/>
            <person name="Zielenkiewicz U."/>
            <person name="Pilsyk S."/>
            <person name="Malc E."/>
            <person name="Mieczkowski P."/>
            <person name="Kruszewska J.S."/>
            <person name="Biernat P."/>
            <person name="Pawlowska J."/>
        </authorList>
    </citation>
    <scope>NUCLEOTIDE SEQUENCE [LARGE SCALE GENOMIC DNA]</scope>
    <source>
        <strain evidence="12 13">CBS 142.35</strain>
    </source>
</reference>
<dbReference type="HAMAP" id="MF_01966">
    <property type="entry name" value="NADHX_epimerase"/>
    <property type="match status" value="1"/>
</dbReference>
<feature type="domain" description="YjeF N-terminal" evidence="11">
    <location>
        <begin position="40"/>
        <end position="244"/>
    </location>
</feature>
<evidence type="ECO:0000259" key="11">
    <source>
        <dbReference type="PROSITE" id="PS51385"/>
    </source>
</evidence>
<dbReference type="InterPro" id="IPR006995">
    <property type="entry name" value="ATP_synth_F0_jsu"/>
</dbReference>
<evidence type="ECO:0000256" key="4">
    <source>
        <dbReference type="ARBA" id="ARBA00022723"/>
    </source>
</evidence>
<dbReference type="OrthoDB" id="10064708at2759"/>
<evidence type="ECO:0000256" key="3">
    <source>
        <dbReference type="ARBA" id="ARBA00012228"/>
    </source>
</evidence>
<comment type="similarity">
    <text evidence="10">Belongs to the NnrE/AIBP family.</text>
</comment>
<comment type="catalytic activity">
    <reaction evidence="1 10">
        <text>(6R)-NADHX = (6S)-NADHX</text>
        <dbReference type="Rhea" id="RHEA:32215"/>
        <dbReference type="ChEBI" id="CHEBI:64074"/>
        <dbReference type="ChEBI" id="CHEBI:64075"/>
        <dbReference type="EC" id="5.1.99.6"/>
    </reaction>
</comment>
<evidence type="ECO:0000256" key="7">
    <source>
        <dbReference type="ARBA" id="ARBA00022958"/>
    </source>
</evidence>
<dbReference type="FunFam" id="3.40.50.10260:FF:000005">
    <property type="entry name" value="NAD(P)H-hydrate epimerase"/>
    <property type="match status" value="1"/>
</dbReference>
<evidence type="ECO:0000256" key="9">
    <source>
        <dbReference type="ARBA" id="ARBA00023235"/>
    </source>
</evidence>
<dbReference type="NCBIfam" id="TIGR00197">
    <property type="entry name" value="yjeF_nterm"/>
    <property type="match status" value="1"/>
</dbReference>
<evidence type="ECO:0000256" key="5">
    <source>
        <dbReference type="ARBA" id="ARBA00022741"/>
    </source>
</evidence>
<feature type="binding site" evidence="10">
    <location>
        <begin position="91"/>
        <end position="95"/>
    </location>
    <ligand>
        <name>(6S)-NADPHX</name>
        <dbReference type="ChEBI" id="CHEBI:64076"/>
    </ligand>
</feature>
<feature type="binding site" evidence="10">
    <location>
        <position position="92"/>
    </location>
    <ligand>
        <name>K(+)</name>
        <dbReference type="ChEBI" id="CHEBI:29103"/>
    </ligand>
</feature>
<evidence type="ECO:0000256" key="1">
    <source>
        <dbReference type="ARBA" id="ARBA00000013"/>
    </source>
</evidence>
<dbReference type="PROSITE" id="PS51385">
    <property type="entry name" value="YJEF_N"/>
    <property type="match status" value="1"/>
</dbReference>
<sequence length="261" mass="28981">MFGLRKFNAPVLRPAAPFIAGGLTVFYLVAKIQGAMIDLAQAIDEELMSTAGGFSVDQLMELAGLSVAQAVQKSFDKTQFPNILVCVGPGNNGGDGLVAARHLFHFGYKPTLYYPKQPNKDLYQRLLTQCRNLNVPIHQEFPGDQTTDVFIDSIFGFSFHGEVRDPFKDIIQTFEQTKKPIVAVDIPSGWDVEQGPTHHVQYQPDVLVSLTAPKLCVHHFKGKKHFLGGRFVPPHLAKQFDFQVPDFPEGDQVVELPLSSF</sequence>
<dbReference type="Pfam" id="PF04911">
    <property type="entry name" value="ATP-synt_J"/>
    <property type="match status" value="1"/>
</dbReference>
<evidence type="ECO:0000256" key="10">
    <source>
        <dbReference type="HAMAP-Rule" id="MF_03159"/>
    </source>
</evidence>
<dbReference type="Gene3D" id="3.40.50.10260">
    <property type="entry name" value="YjeF N-terminal domain"/>
    <property type="match status" value="1"/>
</dbReference>
<evidence type="ECO:0000256" key="6">
    <source>
        <dbReference type="ARBA" id="ARBA00022857"/>
    </source>
</evidence>
<evidence type="ECO:0000256" key="2">
    <source>
        <dbReference type="ARBA" id="ARBA00000909"/>
    </source>
</evidence>
<keyword evidence="4 10" id="KW-0479">Metal-binding</keyword>
<keyword evidence="6" id="KW-0521">NADP</keyword>
<dbReference type="PANTHER" id="PTHR13232">
    <property type="entry name" value="NAD(P)H-HYDRATE EPIMERASE"/>
    <property type="match status" value="1"/>
</dbReference>
<comment type="subcellular location">
    <subcellularLocation>
        <location evidence="10">Cytoplasm</location>
    </subcellularLocation>
    <subcellularLocation>
        <location evidence="10">Mitochondrion</location>
    </subcellularLocation>
</comment>
<evidence type="ECO:0000256" key="8">
    <source>
        <dbReference type="ARBA" id="ARBA00023027"/>
    </source>
</evidence>
<dbReference type="GO" id="GO:0052856">
    <property type="term" value="F:NAD(P)HX epimerase activity"/>
    <property type="evidence" value="ECO:0007669"/>
    <property type="project" value="UniProtKB-UniRule"/>
</dbReference>
<keyword evidence="10" id="KW-0496">Mitochondrion</keyword>
<dbReference type="Proteomes" id="UP000646827">
    <property type="component" value="Unassembled WGS sequence"/>
</dbReference>
<comment type="catalytic activity">
    <reaction evidence="2 10">
        <text>(6R)-NADPHX = (6S)-NADPHX</text>
        <dbReference type="Rhea" id="RHEA:32227"/>
        <dbReference type="ChEBI" id="CHEBI:64076"/>
        <dbReference type="ChEBI" id="CHEBI:64077"/>
        <dbReference type="EC" id="5.1.99.6"/>
    </reaction>
</comment>
<evidence type="ECO:0000313" key="13">
    <source>
        <dbReference type="Proteomes" id="UP000646827"/>
    </source>
</evidence>
<keyword evidence="10" id="KW-0963">Cytoplasm</keyword>
<dbReference type="GO" id="GO:0000166">
    <property type="term" value="F:nucleotide binding"/>
    <property type="evidence" value="ECO:0007669"/>
    <property type="project" value="UniProtKB-KW"/>
</dbReference>
<keyword evidence="5 10" id="KW-0547">Nucleotide-binding</keyword>
<keyword evidence="9 10" id="KW-0413">Isomerase</keyword>
<dbReference type="Pfam" id="PF03853">
    <property type="entry name" value="YjeF_N"/>
    <property type="match status" value="1"/>
</dbReference>
<dbReference type="AlphaFoldDB" id="A0A8H7S0G8"/>
<dbReference type="InterPro" id="IPR032976">
    <property type="entry name" value="YJEFN_prot_NAXE-like"/>
</dbReference>
<dbReference type="GO" id="GO:0015986">
    <property type="term" value="P:proton motive force-driven ATP synthesis"/>
    <property type="evidence" value="ECO:0007669"/>
    <property type="project" value="InterPro"/>
</dbReference>
<comment type="caution">
    <text evidence="10">Lacks conserved residue(s) required for the propagation of feature annotation.</text>
</comment>
<feature type="binding site" evidence="10">
    <location>
        <position position="185"/>
    </location>
    <ligand>
        <name>(6S)-NADPHX</name>
        <dbReference type="ChEBI" id="CHEBI:64076"/>
    </ligand>
</feature>
<keyword evidence="7 10" id="KW-0630">Potassium</keyword>
<comment type="cofactor">
    <cofactor evidence="10">
        <name>K(+)</name>
        <dbReference type="ChEBI" id="CHEBI:29103"/>
    </cofactor>
    <text evidence="10">Binds 1 potassium ion per subunit.</text>
</comment>
<keyword evidence="13" id="KW-1185">Reference proteome</keyword>
<dbReference type="GO" id="GO:0046872">
    <property type="term" value="F:metal ion binding"/>
    <property type="evidence" value="ECO:0007669"/>
    <property type="project" value="UniProtKB-KW"/>
</dbReference>
<accession>A0A8H7S0G8</accession>
<comment type="function">
    <text evidence="10">Catalyzes the epimerization of the S- and R-forms of NAD(P)HX, a damaged form of NAD(P)H that is a result of enzymatic or heat-dependent hydration. This is a prerequisite for the S-specific NAD(P)H-hydrate dehydratase to allow the repair of both epimers of NAD(P)HX.</text>
</comment>
<keyword evidence="8 10" id="KW-0520">NAD</keyword>
<feature type="binding site" evidence="10">
    <location>
        <begin position="156"/>
        <end position="162"/>
    </location>
    <ligand>
        <name>(6S)-NADPHX</name>
        <dbReference type="ChEBI" id="CHEBI:64076"/>
    </ligand>
</feature>
<evidence type="ECO:0000313" key="12">
    <source>
        <dbReference type="EMBL" id="KAG2219241.1"/>
    </source>
</evidence>
<name>A0A8H7S0G8_9FUNG</name>